<protein>
    <submittedName>
        <fullName evidence="7">RNA polymerase sigma factor</fullName>
    </submittedName>
</protein>
<dbReference type="Proteomes" id="UP000282674">
    <property type="component" value="Unassembled WGS sequence"/>
</dbReference>
<dbReference type="InterPro" id="IPR013324">
    <property type="entry name" value="RNA_pol_sigma_r3/r4-like"/>
</dbReference>
<accession>A0A3M2LXE6</accession>
<keyword evidence="8" id="KW-1185">Reference proteome</keyword>
<evidence type="ECO:0000256" key="2">
    <source>
        <dbReference type="ARBA" id="ARBA00023015"/>
    </source>
</evidence>
<evidence type="ECO:0000259" key="6">
    <source>
        <dbReference type="Pfam" id="PF08281"/>
    </source>
</evidence>
<dbReference type="Pfam" id="PF08281">
    <property type="entry name" value="Sigma70_r4_2"/>
    <property type="match status" value="1"/>
</dbReference>
<name>A0A3M2LXE6_9ACTN</name>
<dbReference type="CDD" id="cd06171">
    <property type="entry name" value="Sigma70_r4"/>
    <property type="match status" value="1"/>
</dbReference>
<dbReference type="GO" id="GO:0016987">
    <property type="term" value="F:sigma factor activity"/>
    <property type="evidence" value="ECO:0007669"/>
    <property type="project" value="UniProtKB-KW"/>
</dbReference>
<evidence type="ECO:0000313" key="8">
    <source>
        <dbReference type="Proteomes" id="UP000282674"/>
    </source>
</evidence>
<dbReference type="AlphaFoldDB" id="A0A3M2LXE6"/>
<dbReference type="SUPFAM" id="SSF88946">
    <property type="entry name" value="Sigma2 domain of RNA polymerase sigma factors"/>
    <property type="match status" value="1"/>
</dbReference>
<dbReference type="InterPro" id="IPR007627">
    <property type="entry name" value="RNA_pol_sigma70_r2"/>
</dbReference>
<dbReference type="Gene3D" id="1.10.1740.10">
    <property type="match status" value="1"/>
</dbReference>
<proteinExistence type="inferred from homology"/>
<dbReference type="PANTHER" id="PTHR43133:SF25">
    <property type="entry name" value="RNA POLYMERASE SIGMA FACTOR RFAY-RELATED"/>
    <property type="match status" value="1"/>
</dbReference>
<dbReference type="Pfam" id="PF04542">
    <property type="entry name" value="Sigma70_r2"/>
    <property type="match status" value="1"/>
</dbReference>
<evidence type="ECO:0000256" key="4">
    <source>
        <dbReference type="ARBA" id="ARBA00023163"/>
    </source>
</evidence>
<keyword evidence="4" id="KW-0804">Transcription</keyword>
<comment type="similarity">
    <text evidence="1">Belongs to the sigma-70 factor family. ECF subfamily.</text>
</comment>
<comment type="caution">
    <text evidence="7">The sequence shown here is derived from an EMBL/GenBank/DDBJ whole genome shotgun (WGS) entry which is preliminary data.</text>
</comment>
<evidence type="ECO:0000313" key="7">
    <source>
        <dbReference type="EMBL" id="RMI41816.1"/>
    </source>
</evidence>
<dbReference type="PANTHER" id="PTHR43133">
    <property type="entry name" value="RNA POLYMERASE ECF-TYPE SIGMA FACTO"/>
    <property type="match status" value="1"/>
</dbReference>
<keyword evidence="2" id="KW-0805">Transcription regulation</keyword>
<dbReference type="InterPro" id="IPR013325">
    <property type="entry name" value="RNA_pol_sigma_r2"/>
</dbReference>
<dbReference type="EMBL" id="RFFG01000039">
    <property type="protein sequence ID" value="RMI41816.1"/>
    <property type="molecule type" value="Genomic_DNA"/>
</dbReference>
<dbReference type="Gene3D" id="1.10.10.10">
    <property type="entry name" value="Winged helix-like DNA-binding domain superfamily/Winged helix DNA-binding domain"/>
    <property type="match status" value="1"/>
</dbReference>
<dbReference type="GO" id="GO:0003677">
    <property type="term" value="F:DNA binding"/>
    <property type="evidence" value="ECO:0007669"/>
    <property type="project" value="InterPro"/>
</dbReference>
<dbReference type="OrthoDB" id="5518337at2"/>
<dbReference type="RefSeq" id="WP_122196307.1">
    <property type="nucleotide sequence ID" value="NZ_JBHSKC010000023.1"/>
</dbReference>
<dbReference type="InterPro" id="IPR014284">
    <property type="entry name" value="RNA_pol_sigma-70_dom"/>
</dbReference>
<keyword evidence="3" id="KW-0731">Sigma factor</keyword>
<dbReference type="InterPro" id="IPR013249">
    <property type="entry name" value="RNA_pol_sigma70_r4_t2"/>
</dbReference>
<reference evidence="7 8" key="1">
    <citation type="submission" date="2018-10" db="EMBL/GenBank/DDBJ databases">
        <title>Isolation from soil.</title>
        <authorList>
            <person name="Hu J."/>
        </authorList>
    </citation>
    <scope>NUCLEOTIDE SEQUENCE [LARGE SCALE GENOMIC DNA]</scope>
    <source>
        <strain evidence="7 8">NEAU-Ht49</strain>
    </source>
</reference>
<dbReference type="SUPFAM" id="SSF88659">
    <property type="entry name" value="Sigma3 and sigma4 domains of RNA polymerase sigma factors"/>
    <property type="match status" value="1"/>
</dbReference>
<organism evidence="7 8">
    <name type="scientific">Actinomadura harenae</name>
    <dbReference type="NCBI Taxonomy" id="2483351"/>
    <lineage>
        <taxon>Bacteria</taxon>
        <taxon>Bacillati</taxon>
        <taxon>Actinomycetota</taxon>
        <taxon>Actinomycetes</taxon>
        <taxon>Streptosporangiales</taxon>
        <taxon>Thermomonosporaceae</taxon>
        <taxon>Actinomadura</taxon>
    </lineage>
</organism>
<evidence type="ECO:0000259" key="5">
    <source>
        <dbReference type="Pfam" id="PF04542"/>
    </source>
</evidence>
<feature type="domain" description="RNA polymerase sigma-70 region 2" evidence="5">
    <location>
        <begin position="45"/>
        <end position="112"/>
    </location>
</feature>
<dbReference type="InterPro" id="IPR036388">
    <property type="entry name" value="WH-like_DNA-bd_sf"/>
</dbReference>
<evidence type="ECO:0000256" key="3">
    <source>
        <dbReference type="ARBA" id="ARBA00023082"/>
    </source>
</evidence>
<sequence length="204" mass="22707">MTALPEPVPTVLPARARVAVLDDAVLDDAALIGRSLNEPECFAVLFDRHGERIHDYAARRLGVQASEDITAETFYTAFRRRAAYDLTYPNARPWLYGIASRLIARHRRSEERYLRALQRTGVDPLPEPLDDAVLQRVAAQSERRLAGAVAKLPAGDRDVLLLVAWGDLTYEEVAAALEIPLGTVRSRLSRARRKVRAALGEDAR</sequence>
<feature type="domain" description="RNA polymerase sigma factor 70 region 4 type 2" evidence="6">
    <location>
        <begin position="144"/>
        <end position="194"/>
    </location>
</feature>
<dbReference type="InterPro" id="IPR039425">
    <property type="entry name" value="RNA_pol_sigma-70-like"/>
</dbReference>
<evidence type="ECO:0000256" key="1">
    <source>
        <dbReference type="ARBA" id="ARBA00010641"/>
    </source>
</evidence>
<dbReference type="GO" id="GO:0006352">
    <property type="term" value="P:DNA-templated transcription initiation"/>
    <property type="evidence" value="ECO:0007669"/>
    <property type="project" value="InterPro"/>
</dbReference>
<gene>
    <name evidence="7" type="ORF">EBO15_22005</name>
</gene>
<dbReference type="NCBIfam" id="TIGR02937">
    <property type="entry name" value="sigma70-ECF"/>
    <property type="match status" value="1"/>
</dbReference>